<feature type="disulfide bond" evidence="11">
    <location>
        <begin position="494"/>
        <end position="506"/>
    </location>
</feature>
<evidence type="ECO:0000256" key="3">
    <source>
        <dbReference type="ARBA" id="ARBA00022583"/>
    </source>
</evidence>
<dbReference type="SUPFAM" id="SSF57424">
    <property type="entry name" value="LDL receptor-like module"/>
    <property type="match status" value="5"/>
</dbReference>
<dbReference type="GO" id="GO:0005886">
    <property type="term" value="C:plasma membrane"/>
    <property type="evidence" value="ECO:0007669"/>
    <property type="project" value="TreeGrafter"/>
</dbReference>
<feature type="region of interest" description="Disordered" evidence="12">
    <location>
        <begin position="629"/>
        <end position="649"/>
    </location>
</feature>
<organism evidence="14 15">
    <name type="scientific">Pleuronectes platessa</name>
    <name type="common">European plaice</name>
    <dbReference type="NCBI Taxonomy" id="8262"/>
    <lineage>
        <taxon>Eukaryota</taxon>
        <taxon>Metazoa</taxon>
        <taxon>Chordata</taxon>
        <taxon>Craniata</taxon>
        <taxon>Vertebrata</taxon>
        <taxon>Euteleostomi</taxon>
        <taxon>Actinopterygii</taxon>
        <taxon>Neopterygii</taxon>
        <taxon>Teleostei</taxon>
        <taxon>Neoteleostei</taxon>
        <taxon>Acanthomorphata</taxon>
        <taxon>Carangaria</taxon>
        <taxon>Pleuronectiformes</taxon>
        <taxon>Pleuronectoidei</taxon>
        <taxon>Pleuronectidae</taxon>
        <taxon>Pleuronectes</taxon>
    </lineage>
</organism>
<feature type="disulfide bond" evidence="11">
    <location>
        <begin position="282"/>
        <end position="297"/>
    </location>
</feature>
<feature type="disulfide bond" evidence="11">
    <location>
        <begin position="513"/>
        <end position="528"/>
    </location>
</feature>
<dbReference type="PROSITE" id="PS01209">
    <property type="entry name" value="LDLRA_1"/>
    <property type="match status" value="3"/>
</dbReference>
<dbReference type="SUPFAM" id="SSF49854">
    <property type="entry name" value="Spermadhesin, CUB domain"/>
    <property type="match status" value="2"/>
</dbReference>
<keyword evidence="9" id="KW-0168">Coated pit</keyword>
<dbReference type="InterPro" id="IPR050685">
    <property type="entry name" value="LDLR"/>
</dbReference>
<dbReference type="AlphaFoldDB" id="A0A9N7V9J5"/>
<feature type="disulfide bond" evidence="11">
    <location>
        <begin position="214"/>
        <end position="226"/>
    </location>
</feature>
<feature type="disulfide bond" evidence="11">
    <location>
        <begin position="233"/>
        <end position="248"/>
    </location>
</feature>
<dbReference type="PANTHER" id="PTHR24270:SF22">
    <property type="entry name" value="LOW-DENSITY LIPOPROTEIN RECEPTOR-RELATED PROTEIN 3"/>
    <property type="match status" value="1"/>
</dbReference>
<feature type="domain" description="CUB" evidence="13">
    <location>
        <begin position="302"/>
        <end position="414"/>
    </location>
</feature>
<evidence type="ECO:0000256" key="2">
    <source>
        <dbReference type="ARBA" id="ARBA00009939"/>
    </source>
</evidence>
<evidence type="ECO:0000256" key="12">
    <source>
        <dbReference type="SAM" id="MobiDB-lite"/>
    </source>
</evidence>
<dbReference type="EMBL" id="CADEAL010003646">
    <property type="protein sequence ID" value="CAB1445397.1"/>
    <property type="molecule type" value="Genomic_DNA"/>
</dbReference>
<accession>A0A9N7V9J5</accession>
<feature type="disulfide bond" evidence="11">
    <location>
        <begin position="501"/>
        <end position="519"/>
    </location>
</feature>
<dbReference type="PRINTS" id="PR00261">
    <property type="entry name" value="LDLRECEPTOR"/>
</dbReference>
<feature type="disulfide bond" evidence="11">
    <location>
        <begin position="476"/>
        <end position="491"/>
    </location>
</feature>
<dbReference type="InterPro" id="IPR023415">
    <property type="entry name" value="LDLR_class-A_CS"/>
</dbReference>
<sequence>MNDWRLDPLNKKLKSLLGLLANQSIKVVVDKEQRMAVEIDVAIPAGHNTRGSVPNTVSVTPRGDAEQLEVVGHAAPVDGSEKWHYYLDRGGAGFSEKVEVHTERRGVIYSPSWPLNYPAGVNCSWHIQGGQGEVITISFRNFDLAESGNCSGDWLMLTPMWHGESRLCGSMLPPPVISTRGRVWLYFHSQANGSGQAQGFRLSYIRGHLGQSSCQPDEFLCGSGKCLPHSWKCNGQDECGDATDERSCSPPPTEAQPGLCPFGSLPCTEVQSTRCLPPALRCNGARDCPDGTDELGCPDTTCGKRLGNFYGSFASPDFFRPNRSAVSELRCSWLLDTQDPKPIVLQLDLQLGPRDSLHVYDGLLHQAEHLLQVLSYHNNRRLALLESSRGQMSVLYMAQPHSPGHGFNATYQVKGYCFPGEHPCGSDQGCYSERQRCDGYWHCPSGRDEEACPTCPDGEFPCEGGTGVCYPASERCNNQKRCPDGSDEKNCYDCQPGNFHCGTNLCIFETWRCDGQEDCLDGSDERDCLAAVPRKVITAALIGSLVCSLLLVIALGCALKLHSLRSREYRAFETQMTRMEAEFVQREAPPSYGQLIAQGLIPPVEDFPVYNPTQASILQNLRLAMRRQIRRHSARRSTSSSSSSFSSSRRRFGPLWSRLFHSGGRSRGQALLLDPPGPTQIILGLHSYRTVVEQGPQARDQLGDEVDVMGMSGSTYSATMDLQPCSPESPASPLSSQSADSPEDEEPSPVSGEGAMTPHCDSSAASRHHPSPTEASVPPCHPRASRKLVLELAVNLKGVSLRRYSPLGPLSPISPAAFPRCSQTPTSQYHPLGPGVTSPIGPLSSYVKAEDSDSHFRVEVSIGDKQSRDERREGKSSVCRFSRTLSDEEGDSGRKTTPS</sequence>
<feature type="disulfide bond" evidence="11">
    <location>
        <begin position="437"/>
        <end position="452"/>
    </location>
</feature>
<dbReference type="InterPro" id="IPR002172">
    <property type="entry name" value="LDrepeatLR_classA_rpt"/>
</dbReference>
<evidence type="ECO:0000256" key="6">
    <source>
        <dbReference type="ARBA" id="ARBA00022989"/>
    </source>
</evidence>
<feature type="domain" description="CUB" evidence="13">
    <location>
        <begin position="89"/>
        <end position="207"/>
    </location>
</feature>
<keyword evidence="8 11" id="KW-1015">Disulfide bond</keyword>
<keyword evidence="7" id="KW-0472">Membrane</keyword>
<dbReference type="Gene3D" id="4.10.400.10">
    <property type="entry name" value="Low-density Lipoprotein Receptor"/>
    <property type="match status" value="4"/>
</dbReference>
<evidence type="ECO:0000256" key="9">
    <source>
        <dbReference type="ARBA" id="ARBA00023176"/>
    </source>
</evidence>
<keyword evidence="4" id="KW-0812">Transmembrane</keyword>
<keyword evidence="15" id="KW-1185">Reference proteome</keyword>
<dbReference type="Pfam" id="PF00057">
    <property type="entry name" value="Ldl_recept_a"/>
    <property type="match status" value="4"/>
</dbReference>
<keyword evidence="6" id="KW-1133">Transmembrane helix</keyword>
<evidence type="ECO:0000313" key="14">
    <source>
        <dbReference type="EMBL" id="CAB1445397.1"/>
    </source>
</evidence>
<dbReference type="InterPro" id="IPR035914">
    <property type="entry name" value="Sperma_CUB_dom_sf"/>
</dbReference>
<dbReference type="InterPro" id="IPR000859">
    <property type="entry name" value="CUB_dom"/>
</dbReference>
<feature type="region of interest" description="Disordered" evidence="12">
    <location>
        <begin position="697"/>
        <end position="780"/>
    </location>
</feature>
<feature type="region of interest" description="Disordered" evidence="12">
    <location>
        <begin position="858"/>
        <end position="899"/>
    </location>
</feature>
<keyword evidence="5" id="KW-0677">Repeat</keyword>
<keyword evidence="3" id="KW-0254">Endocytosis</keyword>
<dbReference type="PROSITE" id="PS50068">
    <property type="entry name" value="LDLRA_2"/>
    <property type="match status" value="5"/>
</dbReference>
<evidence type="ECO:0000256" key="8">
    <source>
        <dbReference type="ARBA" id="ARBA00023157"/>
    </source>
</evidence>
<feature type="compositionally biased region" description="Basic and acidic residues" evidence="12">
    <location>
        <begin position="865"/>
        <end position="875"/>
    </location>
</feature>
<reference evidence="14" key="1">
    <citation type="submission" date="2020-03" db="EMBL/GenBank/DDBJ databases">
        <authorList>
            <person name="Weist P."/>
        </authorList>
    </citation>
    <scope>NUCLEOTIDE SEQUENCE</scope>
</reference>
<gene>
    <name evidence="14" type="ORF">PLEPLA_LOCUS33128</name>
</gene>
<dbReference type="Gene3D" id="2.60.120.290">
    <property type="entry name" value="Spermadhesin, CUB domain"/>
    <property type="match status" value="2"/>
</dbReference>
<comment type="subcellular location">
    <subcellularLocation>
        <location evidence="10">Membrane</location>
        <location evidence="10">Coated pit</location>
    </subcellularLocation>
    <subcellularLocation>
        <location evidence="1">Membrane</location>
        <topology evidence="1">Single-pass membrane protein</topology>
    </subcellularLocation>
</comment>
<feature type="compositionally biased region" description="Low complexity" evidence="12">
    <location>
        <begin position="636"/>
        <end position="647"/>
    </location>
</feature>
<comment type="caution">
    <text evidence="11">Lacks conserved residue(s) required for the propagation of feature annotation.</text>
</comment>
<protein>
    <recommendedName>
        <fullName evidence="13">CUB domain-containing protein</fullName>
    </recommendedName>
</protein>
<dbReference type="GO" id="GO:0005905">
    <property type="term" value="C:clathrin-coated pit"/>
    <property type="evidence" value="ECO:0007669"/>
    <property type="project" value="UniProtKB-KW"/>
</dbReference>
<comment type="caution">
    <text evidence="14">The sequence shown here is derived from an EMBL/GenBank/DDBJ whole genome shotgun (WGS) entry which is preliminary data.</text>
</comment>
<comment type="similarity">
    <text evidence="2">Belongs to the LDLR family.</text>
</comment>
<dbReference type="InterPro" id="IPR036055">
    <property type="entry name" value="LDL_receptor-like_sf"/>
</dbReference>
<dbReference type="SMART" id="SM00192">
    <property type="entry name" value="LDLa"/>
    <property type="match status" value="5"/>
</dbReference>
<dbReference type="Proteomes" id="UP001153269">
    <property type="component" value="Unassembled WGS sequence"/>
</dbReference>
<evidence type="ECO:0000313" key="15">
    <source>
        <dbReference type="Proteomes" id="UP001153269"/>
    </source>
</evidence>
<proteinExistence type="inferred from homology"/>
<dbReference type="CDD" id="cd00041">
    <property type="entry name" value="CUB"/>
    <property type="match status" value="2"/>
</dbReference>
<dbReference type="FunFam" id="4.10.400.10:FF:000050">
    <property type="entry name" value="low-density lipoprotein receptor-related protein 10"/>
    <property type="match status" value="1"/>
</dbReference>
<evidence type="ECO:0000256" key="7">
    <source>
        <dbReference type="ARBA" id="ARBA00023136"/>
    </source>
</evidence>
<dbReference type="PROSITE" id="PS01180">
    <property type="entry name" value="CUB"/>
    <property type="match status" value="2"/>
</dbReference>
<name>A0A9N7V9J5_PLEPL</name>
<feature type="disulfide bond" evidence="11">
    <location>
        <begin position="221"/>
        <end position="239"/>
    </location>
</feature>
<evidence type="ECO:0000256" key="1">
    <source>
        <dbReference type="ARBA" id="ARBA00004167"/>
    </source>
</evidence>
<dbReference type="SMART" id="SM00042">
    <property type="entry name" value="CUB"/>
    <property type="match status" value="2"/>
</dbReference>
<dbReference type="CDD" id="cd00112">
    <property type="entry name" value="LDLa"/>
    <property type="match status" value="5"/>
</dbReference>
<evidence type="ECO:0000256" key="5">
    <source>
        <dbReference type="ARBA" id="ARBA00022737"/>
    </source>
</evidence>
<dbReference type="Pfam" id="PF00431">
    <property type="entry name" value="CUB"/>
    <property type="match status" value="1"/>
</dbReference>
<evidence type="ECO:0000256" key="11">
    <source>
        <dbReference type="PROSITE-ProRule" id="PRU00124"/>
    </source>
</evidence>
<dbReference type="PANTHER" id="PTHR24270">
    <property type="entry name" value="LOW-DENSITY LIPOPROTEIN RECEPTOR-RELATED"/>
    <property type="match status" value="1"/>
</dbReference>
<dbReference type="Gene3D" id="4.10.1220.10">
    <property type="entry name" value="EGF-type module"/>
    <property type="match status" value="1"/>
</dbReference>
<evidence type="ECO:0000259" key="13">
    <source>
        <dbReference type="PROSITE" id="PS01180"/>
    </source>
</evidence>
<evidence type="ECO:0000256" key="4">
    <source>
        <dbReference type="ARBA" id="ARBA00022692"/>
    </source>
</evidence>
<dbReference type="GO" id="GO:0006897">
    <property type="term" value="P:endocytosis"/>
    <property type="evidence" value="ECO:0007669"/>
    <property type="project" value="UniProtKB-KW"/>
</dbReference>
<evidence type="ECO:0000256" key="10">
    <source>
        <dbReference type="ARBA" id="ARBA00037878"/>
    </source>
</evidence>